<feature type="signal peptide" evidence="1">
    <location>
        <begin position="1"/>
        <end position="16"/>
    </location>
</feature>
<dbReference type="PRINTS" id="PR00838">
    <property type="entry name" value="V5ALLERGEN"/>
</dbReference>
<sequence length="204" mass="22367">MSKNLILSSLILLVNATVVNTLTEAERNAMLKCHNDYRSQLAKGTSPNKSGNLPQGKNIKILVYDQKVENSSAKWAEKCSMGHSQGSYGENLYMTSDPNINITKVLLDACNSWWSECKDYGVQSSLVLDMGQFNNGIGHCTQMAWANTKRIGCAVQRCPNSMWKTYVVCQYDPPGNYLGQTIYQKGQPCTGCGNAGCNSTGLCN</sequence>
<dbReference type="PROSITE" id="PS01010">
    <property type="entry name" value="CRISP_2"/>
    <property type="match status" value="1"/>
</dbReference>
<keyword evidence="1" id="KW-0732">Signal</keyword>
<name>A0A1I8BRN8_MELHA</name>
<organism evidence="3 4">
    <name type="scientific">Meloidogyne hapla</name>
    <name type="common">Root-knot nematode worm</name>
    <dbReference type="NCBI Taxonomy" id="6305"/>
    <lineage>
        <taxon>Eukaryota</taxon>
        <taxon>Metazoa</taxon>
        <taxon>Ecdysozoa</taxon>
        <taxon>Nematoda</taxon>
        <taxon>Chromadorea</taxon>
        <taxon>Rhabditida</taxon>
        <taxon>Tylenchina</taxon>
        <taxon>Tylenchomorpha</taxon>
        <taxon>Tylenchoidea</taxon>
        <taxon>Meloidogynidae</taxon>
        <taxon>Meloidogyninae</taxon>
        <taxon>Meloidogyne</taxon>
    </lineage>
</organism>
<proteinExistence type="predicted"/>
<dbReference type="SMART" id="SM00198">
    <property type="entry name" value="SCP"/>
    <property type="match status" value="1"/>
</dbReference>
<feature type="chain" id="PRO_5009316106" evidence="1">
    <location>
        <begin position="17"/>
        <end position="204"/>
    </location>
</feature>
<dbReference type="InterPro" id="IPR035940">
    <property type="entry name" value="CAP_sf"/>
</dbReference>
<evidence type="ECO:0000256" key="1">
    <source>
        <dbReference type="SAM" id="SignalP"/>
    </source>
</evidence>
<dbReference type="CDD" id="cd05380">
    <property type="entry name" value="CAP_euk"/>
    <property type="match status" value="1"/>
</dbReference>
<evidence type="ECO:0000313" key="4">
    <source>
        <dbReference type="WBParaSite" id="MhA1_Contig481.frz3.gene33"/>
    </source>
</evidence>
<protein>
    <submittedName>
        <fullName evidence="4">SCP domain-containing protein</fullName>
    </submittedName>
</protein>
<dbReference type="Pfam" id="PF00188">
    <property type="entry name" value="CAP"/>
    <property type="match status" value="1"/>
</dbReference>
<dbReference type="InterPro" id="IPR001283">
    <property type="entry name" value="CRISP-related"/>
</dbReference>
<dbReference type="SUPFAM" id="SSF55797">
    <property type="entry name" value="PR-1-like"/>
    <property type="match status" value="1"/>
</dbReference>
<dbReference type="InterPro" id="IPR018244">
    <property type="entry name" value="Allrgn_V5/Tpx1_CS"/>
</dbReference>
<dbReference type="PRINTS" id="PR00837">
    <property type="entry name" value="V5TPXLIKE"/>
</dbReference>
<dbReference type="InterPro" id="IPR002413">
    <property type="entry name" value="V5_allergen-like"/>
</dbReference>
<feature type="domain" description="SCP" evidence="2">
    <location>
        <begin position="25"/>
        <end position="179"/>
    </location>
</feature>
<evidence type="ECO:0000313" key="3">
    <source>
        <dbReference type="Proteomes" id="UP000095281"/>
    </source>
</evidence>
<dbReference type="OMA" id="ENSSAKW"/>
<dbReference type="WBParaSite" id="MhA1_Contig481.frz3.gene33">
    <property type="protein sequence ID" value="MhA1_Contig481.frz3.gene33"/>
    <property type="gene ID" value="MhA1_Contig481.frz3.gene33"/>
</dbReference>
<dbReference type="GO" id="GO:0005576">
    <property type="term" value="C:extracellular region"/>
    <property type="evidence" value="ECO:0007669"/>
    <property type="project" value="InterPro"/>
</dbReference>
<accession>A0A1I8BRN8</accession>
<dbReference type="Gene3D" id="3.40.33.10">
    <property type="entry name" value="CAP"/>
    <property type="match status" value="1"/>
</dbReference>
<dbReference type="PANTHER" id="PTHR10334">
    <property type="entry name" value="CYSTEINE-RICH SECRETORY PROTEIN-RELATED"/>
    <property type="match status" value="1"/>
</dbReference>
<dbReference type="Proteomes" id="UP000095281">
    <property type="component" value="Unplaced"/>
</dbReference>
<dbReference type="InterPro" id="IPR014044">
    <property type="entry name" value="CAP_dom"/>
</dbReference>
<evidence type="ECO:0000259" key="2">
    <source>
        <dbReference type="SMART" id="SM00198"/>
    </source>
</evidence>
<reference evidence="4" key="1">
    <citation type="submission" date="2016-11" db="UniProtKB">
        <authorList>
            <consortium name="WormBaseParasite"/>
        </authorList>
    </citation>
    <scope>IDENTIFICATION</scope>
</reference>
<dbReference type="AlphaFoldDB" id="A0A1I8BRN8"/>
<keyword evidence="3" id="KW-1185">Reference proteome</keyword>